<organism evidence="15 16">
    <name type="scientific">Ignatzschineria indica</name>
    <dbReference type="NCBI Taxonomy" id="472583"/>
    <lineage>
        <taxon>Bacteria</taxon>
        <taxon>Pseudomonadati</taxon>
        <taxon>Pseudomonadota</taxon>
        <taxon>Gammaproteobacteria</taxon>
        <taxon>Cardiobacteriales</taxon>
        <taxon>Ignatzschineriaceae</taxon>
        <taxon>Ignatzschineria</taxon>
    </lineage>
</organism>
<evidence type="ECO:0000256" key="2">
    <source>
        <dbReference type="ARBA" id="ARBA00004893"/>
    </source>
</evidence>
<dbReference type="CDD" id="cd01572">
    <property type="entry name" value="QPRTase"/>
    <property type="match status" value="1"/>
</dbReference>
<evidence type="ECO:0000256" key="8">
    <source>
        <dbReference type="ARBA" id="ARBA00022679"/>
    </source>
</evidence>
<dbReference type="Pfam" id="PF01729">
    <property type="entry name" value="QRPTase_C"/>
    <property type="match status" value="1"/>
</dbReference>
<keyword evidence="16" id="KW-1185">Reference proteome</keyword>
<evidence type="ECO:0000256" key="5">
    <source>
        <dbReference type="ARBA" id="ARBA00011944"/>
    </source>
</evidence>
<protein>
    <recommendedName>
        <fullName evidence="11">Probable nicotinate-nucleotide pyrophosphorylase [carboxylating]</fullName>
        <ecNumber evidence="5">2.4.2.19</ecNumber>
    </recommendedName>
    <alternativeName>
        <fullName evidence="9">Quinolinate phosphoribosyltransferase [decarboxylating]</fullName>
    </alternativeName>
</protein>
<keyword evidence="6" id="KW-0662">Pyridine nucleotide biosynthesis</keyword>
<evidence type="ECO:0000259" key="14">
    <source>
        <dbReference type="Pfam" id="PF02749"/>
    </source>
</evidence>
<dbReference type="GO" id="GO:0004514">
    <property type="term" value="F:nicotinate-nucleotide diphosphorylase (carboxylating) activity"/>
    <property type="evidence" value="ECO:0007669"/>
    <property type="project" value="UniProtKB-EC"/>
</dbReference>
<gene>
    <name evidence="15" type="ORF">DC082_00995</name>
</gene>
<dbReference type="SUPFAM" id="SSF51690">
    <property type="entry name" value="Nicotinate/Quinolinate PRTase C-terminal domain-like"/>
    <property type="match status" value="1"/>
</dbReference>
<dbReference type="InterPro" id="IPR037128">
    <property type="entry name" value="Quinolinate_PRibosylTase_N_sf"/>
</dbReference>
<dbReference type="Pfam" id="PF02749">
    <property type="entry name" value="QRPTase_N"/>
    <property type="match status" value="1"/>
</dbReference>
<name>A0A2U2ALZ0_9GAMM</name>
<proteinExistence type="inferred from homology"/>
<dbReference type="EC" id="2.4.2.19" evidence="5"/>
<evidence type="ECO:0000313" key="16">
    <source>
        <dbReference type="Proteomes" id="UP000244948"/>
    </source>
</evidence>
<evidence type="ECO:0000256" key="3">
    <source>
        <dbReference type="ARBA" id="ARBA00009400"/>
    </source>
</evidence>
<dbReference type="UniPathway" id="UPA00253">
    <property type="reaction ID" value="UER00331"/>
</dbReference>
<evidence type="ECO:0000256" key="4">
    <source>
        <dbReference type="ARBA" id="ARBA00011218"/>
    </source>
</evidence>
<dbReference type="InterPro" id="IPR013785">
    <property type="entry name" value="Aldolase_TIM"/>
</dbReference>
<evidence type="ECO:0000259" key="13">
    <source>
        <dbReference type="Pfam" id="PF01729"/>
    </source>
</evidence>
<comment type="function">
    <text evidence="1">Involved in the catabolism of quinolinic acid (QA).</text>
</comment>
<reference evidence="15 16" key="1">
    <citation type="journal article" date="2018" name="Genome Announc.">
        <title>Ignatzschineria cameli sp. nov., isolated from necrotic foot tissue of dromedaries (Camelus dromedarius) and associated maggots (Wohlfahrtia species) in Dubai.</title>
        <authorList>
            <person name="Tsang C.C."/>
            <person name="Tang J.Y."/>
            <person name="Fong J.Y."/>
            <person name="Kinne J."/>
            <person name="Lee H.H."/>
            <person name="Joseph M."/>
            <person name="Jose S."/>
            <person name="Schuster R.K."/>
            <person name="Tang Y."/>
            <person name="Sivakumar S."/>
            <person name="Chen J.H."/>
            <person name="Teng J.L."/>
            <person name="Lau S.K."/>
            <person name="Wernery U."/>
            <person name="Woo P.C."/>
        </authorList>
    </citation>
    <scope>NUCLEOTIDE SEQUENCE [LARGE SCALE GENOMIC DNA]</scope>
    <source>
        <strain evidence="15 16">KCTC 22643</strain>
    </source>
</reference>
<evidence type="ECO:0000256" key="10">
    <source>
        <dbReference type="ARBA" id="ARBA00047445"/>
    </source>
</evidence>
<dbReference type="InterPro" id="IPR027277">
    <property type="entry name" value="NadC/ModD"/>
</dbReference>
<dbReference type="GO" id="GO:0005737">
    <property type="term" value="C:cytoplasm"/>
    <property type="evidence" value="ECO:0007669"/>
    <property type="project" value="TreeGrafter"/>
</dbReference>
<dbReference type="InterPro" id="IPR036068">
    <property type="entry name" value="Nicotinate_pribotase-like_C"/>
</dbReference>
<evidence type="ECO:0000256" key="9">
    <source>
        <dbReference type="ARBA" id="ARBA00033102"/>
    </source>
</evidence>
<dbReference type="Gene3D" id="3.90.1170.20">
    <property type="entry name" value="Quinolinate phosphoribosyl transferase, N-terminal domain"/>
    <property type="match status" value="1"/>
</dbReference>
<dbReference type="PANTHER" id="PTHR32179:SF3">
    <property type="entry name" value="NICOTINATE-NUCLEOTIDE PYROPHOSPHORYLASE [CARBOXYLATING]"/>
    <property type="match status" value="1"/>
</dbReference>
<comment type="similarity">
    <text evidence="3 12">Belongs to the NadC/ModD family.</text>
</comment>
<dbReference type="AlphaFoldDB" id="A0A2U2ALZ0"/>
<evidence type="ECO:0000313" key="15">
    <source>
        <dbReference type="EMBL" id="PWD84156.1"/>
    </source>
</evidence>
<dbReference type="InterPro" id="IPR022412">
    <property type="entry name" value="Quinolinate_PRibosylTrfase_N"/>
</dbReference>
<dbReference type="InterPro" id="IPR004393">
    <property type="entry name" value="NadC"/>
</dbReference>
<keyword evidence="7 12" id="KW-0328">Glycosyltransferase</keyword>
<keyword evidence="8 12" id="KW-0808">Transferase</keyword>
<comment type="catalytic activity">
    <reaction evidence="10">
        <text>nicotinate beta-D-ribonucleotide + CO2 + diphosphate = quinolinate + 5-phospho-alpha-D-ribose 1-diphosphate + 2 H(+)</text>
        <dbReference type="Rhea" id="RHEA:12733"/>
        <dbReference type="ChEBI" id="CHEBI:15378"/>
        <dbReference type="ChEBI" id="CHEBI:16526"/>
        <dbReference type="ChEBI" id="CHEBI:29959"/>
        <dbReference type="ChEBI" id="CHEBI:33019"/>
        <dbReference type="ChEBI" id="CHEBI:57502"/>
        <dbReference type="ChEBI" id="CHEBI:58017"/>
        <dbReference type="EC" id="2.4.2.19"/>
    </reaction>
</comment>
<sequence length="284" mass="30328">MTSLAALPTPLLRPFVQQALEEDLGRRGDLTSAALIEADRSSQLAIVAREPGVIAGMDLARLAFQEIDPSISFSAKIDDGEKIAAGTLLAEVAGNARALLTAERTALNFLTHLSGIATEVATIKEIVADYPVEITCTRKTIPGLRILQKYAVRAGGGRNHRMGLDDAILIKDNHIAIAGDITTAIQRAKAFAGHLIPVEVEVDTLEQLELALKEGVNLVLLDNMKPNELREAVKLAKGICQTEASGGISPHNVLEVAQTGVDFIAMGWITHSVKSLDIGLDYTL</sequence>
<dbReference type="NCBIfam" id="TIGR00078">
    <property type="entry name" value="nadC"/>
    <property type="match status" value="1"/>
</dbReference>
<evidence type="ECO:0000256" key="7">
    <source>
        <dbReference type="ARBA" id="ARBA00022676"/>
    </source>
</evidence>
<feature type="domain" description="Quinolinate phosphoribosyl transferase N-terminal" evidence="14">
    <location>
        <begin position="29"/>
        <end position="114"/>
    </location>
</feature>
<dbReference type="EMBL" id="QEWR01000002">
    <property type="protein sequence ID" value="PWD84156.1"/>
    <property type="molecule type" value="Genomic_DNA"/>
</dbReference>
<dbReference type="Gene3D" id="3.20.20.70">
    <property type="entry name" value="Aldolase class I"/>
    <property type="match status" value="1"/>
</dbReference>
<dbReference type="PIRSF" id="PIRSF006250">
    <property type="entry name" value="NadC_ModD"/>
    <property type="match status" value="1"/>
</dbReference>
<evidence type="ECO:0000256" key="6">
    <source>
        <dbReference type="ARBA" id="ARBA00022642"/>
    </source>
</evidence>
<dbReference type="GO" id="GO:0009435">
    <property type="term" value="P:NAD+ biosynthetic process"/>
    <property type="evidence" value="ECO:0007669"/>
    <property type="project" value="UniProtKB-UniPathway"/>
</dbReference>
<dbReference type="InterPro" id="IPR002638">
    <property type="entry name" value="Quinolinate_PRibosylTrfase_C"/>
</dbReference>
<dbReference type="PANTHER" id="PTHR32179">
    <property type="entry name" value="NICOTINATE-NUCLEOTIDE PYROPHOSPHORYLASE [CARBOXYLATING]"/>
    <property type="match status" value="1"/>
</dbReference>
<evidence type="ECO:0000256" key="11">
    <source>
        <dbReference type="ARBA" id="ARBA00069173"/>
    </source>
</evidence>
<feature type="domain" description="Quinolinate phosphoribosyl transferase C-terminal" evidence="13">
    <location>
        <begin position="116"/>
        <end position="281"/>
    </location>
</feature>
<dbReference type="FunFam" id="3.20.20.70:FF:000030">
    <property type="entry name" value="Nicotinate-nucleotide pyrophosphorylase, carboxylating"/>
    <property type="match status" value="1"/>
</dbReference>
<evidence type="ECO:0000256" key="1">
    <source>
        <dbReference type="ARBA" id="ARBA00003237"/>
    </source>
</evidence>
<comment type="caution">
    <text evidence="15">The sequence shown here is derived from an EMBL/GenBank/DDBJ whole genome shotgun (WGS) entry which is preliminary data.</text>
</comment>
<dbReference type="RefSeq" id="WP_109235360.1">
    <property type="nucleotide sequence ID" value="NZ_BMXZ01000001.1"/>
</dbReference>
<accession>A0A2U2ALZ0</accession>
<dbReference type="GO" id="GO:0034213">
    <property type="term" value="P:quinolinate catabolic process"/>
    <property type="evidence" value="ECO:0007669"/>
    <property type="project" value="TreeGrafter"/>
</dbReference>
<comment type="pathway">
    <text evidence="2">Cofactor biosynthesis; NAD(+) biosynthesis; nicotinate D-ribonucleotide from quinolinate: step 1/1.</text>
</comment>
<dbReference type="SUPFAM" id="SSF54675">
    <property type="entry name" value="Nicotinate/Quinolinate PRTase N-terminal domain-like"/>
    <property type="match status" value="1"/>
</dbReference>
<dbReference type="Proteomes" id="UP000244948">
    <property type="component" value="Unassembled WGS sequence"/>
</dbReference>
<comment type="subunit">
    <text evidence="4">Hexamer formed by 3 homodimers.</text>
</comment>
<dbReference type="FunFam" id="3.90.1170.20:FF:000001">
    <property type="entry name" value="Nicotinate-nucleotide diphosphorylase (Carboxylating)"/>
    <property type="match status" value="1"/>
</dbReference>
<evidence type="ECO:0000256" key="12">
    <source>
        <dbReference type="PIRNR" id="PIRNR006250"/>
    </source>
</evidence>